<organism evidence="7 8">
    <name type="scientific">Anaerotignum lactatifermentans</name>
    <dbReference type="NCBI Taxonomy" id="160404"/>
    <lineage>
        <taxon>Bacteria</taxon>
        <taxon>Bacillati</taxon>
        <taxon>Bacillota</taxon>
        <taxon>Clostridia</taxon>
        <taxon>Lachnospirales</taxon>
        <taxon>Anaerotignaceae</taxon>
        <taxon>Anaerotignum</taxon>
    </lineage>
</organism>
<comment type="subcellular location">
    <subcellularLocation>
        <location evidence="1">Membrane</location>
        <topology evidence="1">Multi-pass membrane protein</topology>
    </subcellularLocation>
</comment>
<keyword evidence="4 6" id="KW-1133">Transmembrane helix</keyword>
<dbReference type="InterPro" id="IPR038330">
    <property type="entry name" value="TspO/MBR-related_sf"/>
</dbReference>
<keyword evidence="5 6" id="KW-0472">Membrane</keyword>
<dbReference type="PANTHER" id="PTHR10057">
    <property type="entry name" value="PERIPHERAL-TYPE BENZODIAZEPINE RECEPTOR"/>
    <property type="match status" value="1"/>
</dbReference>
<dbReference type="RefSeq" id="WP_087989628.1">
    <property type="nucleotide sequence ID" value="NZ_CAMOBE010000037.1"/>
</dbReference>
<gene>
    <name evidence="7" type="ORF">B5G26_10795</name>
</gene>
<dbReference type="GO" id="GO:0016020">
    <property type="term" value="C:membrane"/>
    <property type="evidence" value="ECO:0007669"/>
    <property type="project" value="UniProtKB-SubCell"/>
</dbReference>
<evidence type="ECO:0000256" key="2">
    <source>
        <dbReference type="ARBA" id="ARBA00007524"/>
    </source>
</evidence>
<comment type="similarity">
    <text evidence="2">Belongs to the TspO/BZRP family.</text>
</comment>
<evidence type="ECO:0000256" key="4">
    <source>
        <dbReference type="ARBA" id="ARBA00022989"/>
    </source>
</evidence>
<dbReference type="PANTHER" id="PTHR10057:SF0">
    <property type="entry name" value="TRANSLOCATOR PROTEIN"/>
    <property type="match status" value="1"/>
</dbReference>
<name>A0A1Y3TYR2_9FIRM</name>
<keyword evidence="3 6" id="KW-0812">Transmembrane</keyword>
<dbReference type="AlphaFoldDB" id="A0A1Y3TYR2"/>
<dbReference type="EMBL" id="NFHM01000016">
    <property type="protein sequence ID" value="OUN41714.1"/>
    <property type="molecule type" value="Genomic_DNA"/>
</dbReference>
<feature type="transmembrane region" description="Helical" evidence="6">
    <location>
        <begin position="132"/>
        <end position="151"/>
    </location>
</feature>
<feature type="transmembrane region" description="Helical" evidence="6">
    <location>
        <begin position="48"/>
        <end position="67"/>
    </location>
</feature>
<evidence type="ECO:0000256" key="6">
    <source>
        <dbReference type="SAM" id="Phobius"/>
    </source>
</evidence>
<dbReference type="CDD" id="cd15904">
    <property type="entry name" value="TSPO_MBR"/>
    <property type="match status" value="1"/>
</dbReference>
<dbReference type="GO" id="GO:0033013">
    <property type="term" value="P:tetrapyrrole metabolic process"/>
    <property type="evidence" value="ECO:0007669"/>
    <property type="project" value="UniProtKB-ARBA"/>
</dbReference>
<evidence type="ECO:0000256" key="3">
    <source>
        <dbReference type="ARBA" id="ARBA00022692"/>
    </source>
</evidence>
<dbReference type="FunFam" id="1.20.1260.100:FF:000001">
    <property type="entry name" value="translocator protein 2"/>
    <property type="match status" value="1"/>
</dbReference>
<dbReference type="Pfam" id="PF03073">
    <property type="entry name" value="TspO_MBR"/>
    <property type="match status" value="1"/>
</dbReference>
<reference evidence="8" key="1">
    <citation type="submission" date="2017-04" db="EMBL/GenBank/DDBJ databases">
        <title>Function of individual gut microbiota members based on whole genome sequencing of pure cultures obtained from chicken caecum.</title>
        <authorList>
            <person name="Medvecky M."/>
            <person name="Cejkova D."/>
            <person name="Polansky O."/>
            <person name="Karasova D."/>
            <person name="Kubasova T."/>
            <person name="Cizek A."/>
            <person name="Rychlik I."/>
        </authorList>
    </citation>
    <scope>NUCLEOTIDE SEQUENCE [LARGE SCALE GENOMIC DNA]</scope>
    <source>
        <strain evidence="8">An75</strain>
    </source>
</reference>
<evidence type="ECO:0000256" key="5">
    <source>
        <dbReference type="ARBA" id="ARBA00023136"/>
    </source>
</evidence>
<dbReference type="PIRSF" id="PIRSF005859">
    <property type="entry name" value="PBR"/>
    <property type="match status" value="1"/>
</dbReference>
<dbReference type="Proteomes" id="UP000195455">
    <property type="component" value="Unassembled WGS sequence"/>
</dbReference>
<evidence type="ECO:0000313" key="8">
    <source>
        <dbReference type="Proteomes" id="UP000195455"/>
    </source>
</evidence>
<dbReference type="InterPro" id="IPR004307">
    <property type="entry name" value="TspO_MBR"/>
</dbReference>
<evidence type="ECO:0000256" key="1">
    <source>
        <dbReference type="ARBA" id="ARBA00004141"/>
    </source>
</evidence>
<comment type="caution">
    <text evidence="7">The sequence shown here is derived from an EMBL/GenBank/DDBJ whole genome shotgun (WGS) entry which is preliminary data.</text>
</comment>
<accession>A0A1Y3TYR2</accession>
<protein>
    <recommendedName>
        <fullName evidence="9">TspO protein</fullName>
    </recommendedName>
</protein>
<proteinExistence type="inferred from homology"/>
<dbReference type="Gene3D" id="1.20.1260.100">
    <property type="entry name" value="TspO/MBR protein"/>
    <property type="match status" value="1"/>
</dbReference>
<evidence type="ECO:0008006" key="9">
    <source>
        <dbReference type="Google" id="ProtNLM"/>
    </source>
</evidence>
<sequence>MEMKGKKKCWFYILVPLVAGAAAGMISGSGMAAYEQMAKPPLSPPGWVFPVVWTILYILMGIAACLVAKSYDPDSQEALRAFWVQLIVNVIWPILFFGLGLCGLAFGWLVLLWVLVFRLWKQFQSIDKRAGYLLVPYLLWLTFAGYLNLSICLMGY</sequence>
<evidence type="ECO:0000313" key="7">
    <source>
        <dbReference type="EMBL" id="OUN41714.1"/>
    </source>
</evidence>